<keyword evidence="4 10" id="KW-0812">Transmembrane</keyword>
<dbReference type="Proteomes" id="UP001209540">
    <property type="component" value="Unassembled WGS sequence"/>
</dbReference>
<dbReference type="InterPro" id="IPR044677">
    <property type="entry name" value="SLC25A3/Pic2/Mir1-like"/>
</dbReference>
<keyword evidence="8" id="KW-0496">Mitochondrion</keyword>
<evidence type="ECO:0000313" key="13">
    <source>
        <dbReference type="Proteomes" id="UP001209540"/>
    </source>
</evidence>
<evidence type="ECO:0000256" key="9">
    <source>
        <dbReference type="ARBA" id="ARBA00023136"/>
    </source>
</evidence>
<evidence type="ECO:0000256" key="6">
    <source>
        <dbReference type="ARBA" id="ARBA00022792"/>
    </source>
</evidence>
<evidence type="ECO:0000256" key="11">
    <source>
        <dbReference type="RuleBase" id="RU000488"/>
    </source>
</evidence>
<dbReference type="InterPro" id="IPR018108">
    <property type="entry name" value="MCP_transmembrane"/>
</dbReference>
<comment type="subcellular location">
    <subcellularLocation>
        <location evidence="1">Mitochondrion inner membrane</location>
        <topology evidence="1">Multi-pass membrane protein</topology>
    </subcellularLocation>
</comment>
<feature type="repeat" description="Solcar" evidence="10">
    <location>
        <begin position="126"/>
        <end position="211"/>
    </location>
</feature>
<feature type="repeat" description="Solcar" evidence="10">
    <location>
        <begin position="28"/>
        <end position="113"/>
    </location>
</feature>
<keyword evidence="3 11" id="KW-0813">Transport</keyword>
<comment type="caution">
    <text evidence="12">The sequence shown here is derived from an EMBL/GenBank/DDBJ whole genome shotgun (WGS) entry which is preliminary data.</text>
</comment>
<evidence type="ECO:0000256" key="5">
    <source>
        <dbReference type="ARBA" id="ARBA00022737"/>
    </source>
</evidence>
<evidence type="ECO:0000256" key="10">
    <source>
        <dbReference type="PROSITE-ProRule" id="PRU00282"/>
    </source>
</evidence>
<reference evidence="12" key="1">
    <citation type="journal article" date="2022" name="IScience">
        <title>Evolution of zygomycete secretomes and the origins of terrestrial fungal ecologies.</title>
        <authorList>
            <person name="Chang Y."/>
            <person name="Wang Y."/>
            <person name="Mondo S."/>
            <person name="Ahrendt S."/>
            <person name="Andreopoulos W."/>
            <person name="Barry K."/>
            <person name="Beard J."/>
            <person name="Benny G.L."/>
            <person name="Blankenship S."/>
            <person name="Bonito G."/>
            <person name="Cuomo C."/>
            <person name="Desiro A."/>
            <person name="Gervers K.A."/>
            <person name="Hundley H."/>
            <person name="Kuo A."/>
            <person name="LaButti K."/>
            <person name="Lang B.F."/>
            <person name="Lipzen A."/>
            <person name="O'Donnell K."/>
            <person name="Pangilinan J."/>
            <person name="Reynolds N."/>
            <person name="Sandor L."/>
            <person name="Smith M.E."/>
            <person name="Tsang A."/>
            <person name="Grigoriev I.V."/>
            <person name="Stajich J.E."/>
            <person name="Spatafora J.W."/>
        </authorList>
    </citation>
    <scope>NUCLEOTIDE SEQUENCE</scope>
    <source>
        <strain evidence="12">RSA 2281</strain>
    </source>
</reference>
<dbReference type="PANTHER" id="PTHR45671:SF12">
    <property type="entry name" value="MITOCHONDRIAL PHOSPHATE CARRIER PROTEIN"/>
    <property type="match status" value="1"/>
</dbReference>
<keyword evidence="5" id="KW-0677">Repeat</keyword>
<evidence type="ECO:0000256" key="2">
    <source>
        <dbReference type="ARBA" id="ARBA00006375"/>
    </source>
</evidence>
<evidence type="ECO:0000256" key="1">
    <source>
        <dbReference type="ARBA" id="ARBA00004448"/>
    </source>
</evidence>
<dbReference type="PROSITE" id="PS50920">
    <property type="entry name" value="SOLCAR"/>
    <property type="match status" value="3"/>
</dbReference>
<dbReference type="EMBL" id="JAIXMP010000021">
    <property type="protein sequence ID" value="KAI9256554.1"/>
    <property type="molecule type" value="Genomic_DNA"/>
</dbReference>
<keyword evidence="6" id="KW-0999">Mitochondrion inner membrane</keyword>
<evidence type="ECO:0000313" key="12">
    <source>
        <dbReference type="EMBL" id="KAI9256554.1"/>
    </source>
</evidence>
<dbReference type="SUPFAM" id="SSF103506">
    <property type="entry name" value="Mitochondrial carrier"/>
    <property type="match status" value="1"/>
</dbReference>
<feature type="repeat" description="Solcar" evidence="10">
    <location>
        <begin position="227"/>
        <end position="312"/>
    </location>
</feature>
<comment type="similarity">
    <text evidence="2 11">Belongs to the mitochondrial carrier (TC 2.A.29) family.</text>
</comment>
<accession>A0AAD5PC14</accession>
<dbReference type="PANTHER" id="PTHR45671">
    <property type="entry name" value="SOLUTE CARRIER FAMILY 25 (MITOCHONDRIAL CARRIER PHOSPHATE CARRIER), MEMBER 3, LIKE-RELATED-RELATED"/>
    <property type="match status" value="1"/>
</dbReference>
<keyword evidence="9 10" id="KW-0472">Membrane</keyword>
<reference evidence="12" key="2">
    <citation type="submission" date="2023-02" db="EMBL/GenBank/DDBJ databases">
        <authorList>
            <consortium name="DOE Joint Genome Institute"/>
            <person name="Mondo S.J."/>
            <person name="Chang Y."/>
            <person name="Wang Y."/>
            <person name="Ahrendt S."/>
            <person name="Andreopoulos W."/>
            <person name="Barry K."/>
            <person name="Beard J."/>
            <person name="Benny G.L."/>
            <person name="Blankenship S."/>
            <person name="Bonito G."/>
            <person name="Cuomo C."/>
            <person name="Desiro A."/>
            <person name="Gervers K.A."/>
            <person name="Hundley H."/>
            <person name="Kuo A."/>
            <person name="LaButti K."/>
            <person name="Lang B.F."/>
            <person name="Lipzen A."/>
            <person name="O'Donnell K."/>
            <person name="Pangilinan J."/>
            <person name="Reynolds N."/>
            <person name="Sandor L."/>
            <person name="Smith M.W."/>
            <person name="Tsang A."/>
            <person name="Grigoriev I.V."/>
            <person name="Stajich J.E."/>
            <person name="Spatafora J.W."/>
        </authorList>
    </citation>
    <scope>NUCLEOTIDE SEQUENCE</scope>
    <source>
        <strain evidence="12">RSA 2281</strain>
    </source>
</reference>
<dbReference type="FunFam" id="1.50.40.10:FF:000024">
    <property type="entry name" value="MIR1p Mitochondrial phosphate carrier"/>
    <property type="match status" value="1"/>
</dbReference>
<name>A0AAD5PC14_9FUNG</name>
<dbReference type="Gene3D" id="1.50.40.10">
    <property type="entry name" value="Mitochondrial carrier domain"/>
    <property type="match status" value="1"/>
</dbReference>
<gene>
    <name evidence="12" type="ORF">BDA99DRAFT_516753</name>
</gene>
<dbReference type="InterPro" id="IPR002067">
    <property type="entry name" value="MCP"/>
</dbReference>
<dbReference type="GO" id="GO:0005743">
    <property type="term" value="C:mitochondrial inner membrane"/>
    <property type="evidence" value="ECO:0007669"/>
    <property type="project" value="UniProtKB-SubCell"/>
</dbReference>
<organism evidence="12 13">
    <name type="scientific">Phascolomyces articulosus</name>
    <dbReference type="NCBI Taxonomy" id="60185"/>
    <lineage>
        <taxon>Eukaryota</taxon>
        <taxon>Fungi</taxon>
        <taxon>Fungi incertae sedis</taxon>
        <taxon>Mucoromycota</taxon>
        <taxon>Mucoromycotina</taxon>
        <taxon>Mucoromycetes</taxon>
        <taxon>Mucorales</taxon>
        <taxon>Lichtheimiaceae</taxon>
        <taxon>Phascolomyces</taxon>
    </lineage>
</organism>
<evidence type="ECO:0000256" key="7">
    <source>
        <dbReference type="ARBA" id="ARBA00022989"/>
    </source>
</evidence>
<keyword evidence="13" id="KW-1185">Reference proteome</keyword>
<evidence type="ECO:0000256" key="4">
    <source>
        <dbReference type="ARBA" id="ARBA00022692"/>
    </source>
</evidence>
<dbReference type="InterPro" id="IPR023395">
    <property type="entry name" value="MCP_dom_sf"/>
</dbReference>
<protein>
    <submittedName>
        <fullName evidence="12">Mitochondrial carrier domain-containing protein</fullName>
    </submittedName>
</protein>
<dbReference type="PRINTS" id="PR00926">
    <property type="entry name" value="MITOCARRIER"/>
</dbReference>
<evidence type="ECO:0000256" key="3">
    <source>
        <dbReference type="ARBA" id="ARBA00022448"/>
    </source>
</evidence>
<dbReference type="AlphaFoldDB" id="A0AAD5PC14"/>
<dbReference type="GO" id="GO:1990547">
    <property type="term" value="P:mitochondrial phosphate ion transmembrane transport"/>
    <property type="evidence" value="ECO:0007669"/>
    <property type="project" value="InterPro"/>
</dbReference>
<sequence>MFPSQQSLKKNFFIPSAGADAAAPSGAGLYARFAFAGAVCCAVTHGAMTPVDVVKTRIQLEPEVYNRGMIGGFRQVIAAEGAGALLTGFGPTAAGYFLQGAFKFGGYEFWKKTFIDAVGIESARENRTAIYLGSSAIAEFFADVALCPLEATRIRLVSQPDFASGLGSGFARILKEEGVLKGFYSGFGPILFKQVPYTMAKFVVYEKAAESIYASLKTPKDQLAPSTVTTVNLGAGIIAGTAAAIISQPADTLLSKINKQKGAEGESVASRLISMSKQLGAKGLFVGLGPRIVMVATLTAGQFAIYGDIKRVLGATGGVEISK</sequence>
<proteinExistence type="inferred from homology"/>
<evidence type="ECO:0000256" key="8">
    <source>
        <dbReference type="ARBA" id="ARBA00023128"/>
    </source>
</evidence>
<dbReference type="GO" id="GO:0005315">
    <property type="term" value="F:phosphate transmembrane transporter activity"/>
    <property type="evidence" value="ECO:0007669"/>
    <property type="project" value="InterPro"/>
</dbReference>
<dbReference type="Pfam" id="PF00153">
    <property type="entry name" value="Mito_carr"/>
    <property type="match status" value="3"/>
</dbReference>
<keyword evidence="7" id="KW-1133">Transmembrane helix</keyword>